<protein>
    <submittedName>
        <fullName evidence="2">Uncharacterized protein</fullName>
    </submittedName>
</protein>
<sequence>MHDSASPSSPDPQRPSGSAPAPDGDTAVGYEAAREIVGTVIAWYSRALLLARRAGDQQRLEELKAQRQKCVEDQHRLQDAGPEETTRIATDYAARLKELEATEPRPEA</sequence>
<gene>
    <name evidence="2" type="ORF">JK359_33215</name>
</gene>
<reference evidence="2" key="1">
    <citation type="submission" date="2021-01" db="EMBL/GenBank/DDBJ databases">
        <title>WGS of actinomycetes isolated from Thailand.</title>
        <authorList>
            <person name="Thawai C."/>
        </authorList>
    </citation>
    <scope>NUCLEOTIDE SEQUENCE</scope>
    <source>
        <strain evidence="2">RCU-197</strain>
    </source>
</reference>
<dbReference type="AlphaFoldDB" id="A0A937EQL3"/>
<dbReference type="EMBL" id="JAERRK010000025">
    <property type="protein sequence ID" value="MBL1086768.1"/>
    <property type="molecule type" value="Genomic_DNA"/>
</dbReference>
<organism evidence="2 3">
    <name type="scientific">Streptomyces actinomycinicus</name>
    <dbReference type="NCBI Taxonomy" id="1695166"/>
    <lineage>
        <taxon>Bacteria</taxon>
        <taxon>Bacillati</taxon>
        <taxon>Actinomycetota</taxon>
        <taxon>Actinomycetes</taxon>
        <taxon>Kitasatosporales</taxon>
        <taxon>Streptomycetaceae</taxon>
        <taxon>Streptomyces</taxon>
    </lineage>
</organism>
<keyword evidence="3" id="KW-1185">Reference proteome</keyword>
<feature type="region of interest" description="Disordered" evidence="1">
    <location>
        <begin position="1"/>
        <end position="27"/>
    </location>
</feature>
<evidence type="ECO:0000313" key="3">
    <source>
        <dbReference type="Proteomes" id="UP000661858"/>
    </source>
</evidence>
<evidence type="ECO:0000256" key="1">
    <source>
        <dbReference type="SAM" id="MobiDB-lite"/>
    </source>
</evidence>
<dbReference type="Proteomes" id="UP000661858">
    <property type="component" value="Unassembled WGS sequence"/>
</dbReference>
<dbReference type="RefSeq" id="WP_201843323.1">
    <property type="nucleotide sequence ID" value="NZ_JAERRK010000025.1"/>
</dbReference>
<accession>A0A937EQL3</accession>
<evidence type="ECO:0000313" key="2">
    <source>
        <dbReference type="EMBL" id="MBL1086768.1"/>
    </source>
</evidence>
<name>A0A937EQL3_9ACTN</name>
<proteinExistence type="predicted"/>
<comment type="caution">
    <text evidence="2">The sequence shown here is derived from an EMBL/GenBank/DDBJ whole genome shotgun (WGS) entry which is preliminary data.</text>
</comment>